<gene>
    <name evidence="3" type="ORF">GCM10023340_17530</name>
</gene>
<evidence type="ECO:0000313" key="4">
    <source>
        <dbReference type="Proteomes" id="UP001500221"/>
    </source>
</evidence>
<evidence type="ECO:0000256" key="1">
    <source>
        <dbReference type="SAM" id="MobiDB-lite"/>
    </source>
</evidence>
<dbReference type="Pfam" id="PF13160">
    <property type="entry name" value="DUF3995"/>
    <property type="match status" value="1"/>
</dbReference>
<keyword evidence="2" id="KW-1133">Transmembrane helix</keyword>
<feature type="compositionally biased region" description="Low complexity" evidence="1">
    <location>
        <begin position="164"/>
        <end position="177"/>
    </location>
</feature>
<reference evidence="4" key="1">
    <citation type="journal article" date="2019" name="Int. J. Syst. Evol. Microbiol.">
        <title>The Global Catalogue of Microorganisms (GCM) 10K type strain sequencing project: providing services to taxonomists for standard genome sequencing and annotation.</title>
        <authorList>
            <consortium name="The Broad Institute Genomics Platform"/>
            <consortium name="The Broad Institute Genome Sequencing Center for Infectious Disease"/>
            <person name="Wu L."/>
            <person name="Ma J."/>
        </authorList>
    </citation>
    <scope>NUCLEOTIDE SEQUENCE [LARGE SCALE GENOMIC DNA]</scope>
    <source>
        <strain evidence="4">JCM 18459</strain>
    </source>
</reference>
<evidence type="ECO:0008006" key="5">
    <source>
        <dbReference type="Google" id="ProtNLM"/>
    </source>
</evidence>
<accession>A0ABP9PI39</accession>
<organism evidence="3 4">
    <name type="scientific">Nocardioides marinquilinus</name>
    <dbReference type="NCBI Taxonomy" id="1210400"/>
    <lineage>
        <taxon>Bacteria</taxon>
        <taxon>Bacillati</taxon>
        <taxon>Actinomycetota</taxon>
        <taxon>Actinomycetes</taxon>
        <taxon>Propionibacteriales</taxon>
        <taxon>Nocardioidaceae</taxon>
        <taxon>Nocardioides</taxon>
    </lineage>
</organism>
<keyword evidence="2" id="KW-0472">Membrane</keyword>
<name>A0ABP9PI39_9ACTN</name>
<dbReference type="Proteomes" id="UP001500221">
    <property type="component" value="Unassembled WGS sequence"/>
</dbReference>
<keyword evidence="2" id="KW-0812">Transmembrane</keyword>
<feature type="transmembrane region" description="Helical" evidence="2">
    <location>
        <begin position="86"/>
        <end position="110"/>
    </location>
</feature>
<dbReference type="InterPro" id="IPR025058">
    <property type="entry name" value="DUF3995"/>
</dbReference>
<comment type="caution">
    <text evidence="3">The sequence shown here is derived from an EMBL/GenBank/DDBJ whole genome shotgun (WGS) entry which is preliminary data.</text>
</comment>
<proteinExistence type="predicted"/>
<evidence type="ECO:0000313" key="3">
    <source>
        <dbReference type="EMBL" id="GAA5146515.1"/>
    </source>
</evidence>
<protein>
    <recommendedName>
        <fullName evidence="5">DUF3995 domain-containing protein</fullName>
    </recommendedName>
</protein>
<dbReference type="RefSeq" id="WP_345457088.1">
    <property type="nucleotide sequence ID" value="NZ_BAABKG010000002.1"/>
</dbReference>
<dbReference type="EMBL" id="BAABKG010000002">
    <property type="protein sequence ID" value="GAA5146515.1"/>
    <property type="molecule type" value="Genomic_DNA"/>
</dbReference>
<evidence type="ECO:0000256" key="2">
    <source>
        <dbReference type="SAM" id="Phobius"/>
    </source>
</evidence>
<feature type="region of interest" description="Disordered" evidence="1">
    <location>
        <begin position="152"/>
        <end position="177"/>
    </location>
</feature>
<sequence length="177" mass="17980">MLPSTRHDPFLLAAAALGLVHAAASASWGLGSPWLASTVGEWAVSWRAEEPLLVGAVLLAVAAVKAAAAVLPLVRDRLPAPRWTTSACWAGALGLTVYGLVNAASAWLVLAGVAGDGTADRAALWGHAALWDPMFAAWGLLLVVGLRRPSTGTGPVRATAQAPSRSSAVASTSGSTR</sequence>
<keyword evidence="4" id="KW-1185">Reference proteome</keyword>
<feature type="transmembrane region" description="Helical" evidence="2">
    <location>
        <begin position="53"/>
        <end position="74"/>
    </location>
</feature>
<feature type="transmembrane region" description="Helical" evidence="2">
    <location>
        <begin position="122"/>
        <end position="144"/>
    </location>
</feature>